<name>X1QFN1_9ZZZZ</name>
<dbReference type="EMBL" id="BARW01004832">
    <property type="protein sequence ID" value="GAI66988.1"/>
    <property type="molecule type" value="Genomic_DNA"/>
</dbReference>
<proteinExistence type="predicted"/>
<reference evidence="1" key="1">
    <citation type="journal article" date="2014" name="Front. Microbiol.">
        <title>High frequency of phylogenetically diverse reductive dehalogenase-homologous genes in deep subseafloor sedimentary metagenomes.</title>
        <authorList>
            <person name="Kawai M."/>
            <person name="Futagami T."/>
            <person name="Toyoda A."/>
            <person name="Takaki Y."/>
            <person name="Nishi S."/>
            <person name="Hori S."/>
            <person name="Arai W."/>
            <person name="Tsubouchi T."/>
            <person name="Morono Y."/>
            <person name="Uchiyama I."/>
            <person name="Ito T."/>
            <person name="Fujiyama A."/>
            <person name="Inagaki F."/>
            <person name="Takami H."/>
        </authorList>
    </citation>
    <scope>NUCLEOTIDE SEQUENCE</scope>
    <source>
        <strain evidence="1">Expedition CK06-06</strain>
    </source>
</reference>
<dbReference type="AlphaFoldDB" id="X1QFN1"/>
<evidence type="ECO:0000313" key="1">
    <source>
        <dbReference type="EMBL" id="GAI66988.1"/>
    </source>
</evidence>
<protein>
    <recommendedName>
        <fullName evidence="2">Cysteine-rich domain-containing protein</fullName>
    </recommendedName>
</protein>
<gene>
    <name evidence="1" type="ORF">S12H4_10989</name>
</gene>
<organism evidence="1">
    <name type="scientific">marine sediment metagenome</name>
    <dbReference type="NCBI Taxonomy" id="412755"/>
    <lineage>
        <taxon>unclassified sequences</taxon>
        <taxon>metagenomes</taxon>
        <taxon>ecological metagenomes</taxon>
    </lineage>
</organism>
<accession>X1QFN1</accession>
<comment type="caution">
    <text evidence="1">The sequence shown here is derived from an EMBL/GenBank/DDBJ whole genome shotgun (WGS) entry which is preliminary data.</text>
</comment>
<sequence>RQETKKGGRLSDIRLEQAIETGASVLAVSCPYCLANFEDSRLTAENGSGIDIKDISELVWEAI</sequence>
<evidence type="ECO:0008006" key="2">
    <source>
        <dbReference type="Google" id="ProtNLM"/>
    </source>
</evidence>
<feature type="non-terminal residue" evidence="1">
    <location>
        <position position="1"/>
    </location>
</feature>